<feature type="compositionally biased region" description="Polar residues" evidence="1">
    <location>
        <begin position="401"/>
        <end position="413"/>
    </location>
</feature>
<feature type="chain" id="PRO_5025538502" description="Cation/H+ exchanger domain-containing protein" evidence="3">
    <location>
        <begin position="19"/>
        <end position="799"/>
    </location>
</feature>
<feature type="region of interest" description="Disordered" evidence="1">
    <location>
        <begin position="307"/>
        <end position="336"/>
    </location>
</feature>
<evidence type="ECO:0000256" key="3">
    <source>
        <dbReference type="SAM" id="SignalP"/>
    </source>
</evidence>
<feature type="signal peptide" evidence="3">
    <location>
        <begin position="1"/>
        <end position="18"/>
    </location>
</feature>
<feature type="transmembrane region" description="Helical" evidence="2">
    <location>
        <begin position="34"/>
        <end position="54"/>
    </location>
</feature>
<protein>
    <recommendedName>
        <fullName evidence="6">Cation/H+ exchanger domain-containing protein</fullName>
    </recommendedName>
</protein>
<dbReference type="AlphaFoldDB" id="A0A6A4EY92"/>
<feature type="compositionally biased region" description="Basic and acidic residues" evidence="1">
    <location>
        <begin position="501"/>
        <end position="511"/>
    </location>
</feature>
<keyword evidence="2" id="KW-0472">Membrane</keyword>
<feature type="transmembrane region" description="Helical" evidence="2">
    <location>
        <begin position="133"/>
        <end position="153"/>
    </location>
</feature>
<proteinExistence type="predicted"/>
<feature type="region of interest" description="Disordered" evidence="1">
    <location>
        <begin position="501"/>
        <end position="589"/>
    </location>
</feature>
<gene>
    <name evidence="4" type="ORF">PR003_g13118</name>
</gene>
<evidence type="ECO:0008006" key="6">
    <source>
        <dbReference type="Google" id="ProtNLM"/>
    </source>
</evidence>
<evidence type="ECO:0000313" key="5">
    <source>
        <dbReference type="Proteomes" id="UP000434957"/>
    </source>
</evidence>
<evidence type="ECO:0000256" key="2">
    <source>
        <dbReference type="SAM" id="Phobius"/>
    </source>
</evidence>
<accession>A0A6A4EY92</accession>
<keyword evidence="5" id="KW-1185">Reference proteome</keyword>
<evidence type="ECO:0000313" key="4">
    <source>
        <dbReference type="EMBL" id="KAE9335229.1"/>
    </source>
</evidence>
<feature type="compositionally biased region" description="Low complexity" evidence="1">
    <location>
        <begin position="317"/>
        <end position="331"/>
    </location>
</feature>
<feature type="transmembrane region" description="Helical" evidence="2">
    <location>
        <begin position="93"/>
        <end position="113"/>
    </location>
</feature>
<keyword evidence="3" id="KW-0732">Signal</keyword>
<feature type="compositionally biased region" description="Basic and acidic residues" evidence="1">
    <location>
        <begin position="368"/>
        <end position="378"/>
    </location>
</feature>
<feature type="region of interest" description="Disordered" evidence="1">
    <location>
        <begin position="361"/>
        <end position="420"/>
    </location>
</feature>
<sequence length="799" mass="89479">MWLMSIVPIVTLLVGLHAIPVASPDLGVYRNVGALVRSAIGHSVLTVAWVFYMLLSIGAMRECRSLRTFVISALIGGLLPDGFWLPVTLLWRYPAPGGGIAKLFITLGCIFYLTRCCQTKEDRAMNRHRTRILSIVMAEYLLIVVFFLLLALAFSQAPWGIQLVLMLIQPPLRSLLKRQSWVHARKLSDLSSDVTLNFVDMSASMYQALCIQYARNPEIAALVVIGELFLGVAVARMYSAHTFVVDGNRTLQTAIKIVEGSLSSTLVIEEDETQKEDTLDSDETFVPHPTPVEEITSTHVQEVEIPSSTQRLRRASSDTVTTRSQRSTRQRGAAISENDSQAFKCLPTVIHKVRRAVSDPFTGKFKSHPREAPRRHSTESNTIPLAHESLKPIHRLRRAASSGTTKESVSIRSQHQHRHSIESVTIPYREEVDDGLKFAQRFRRTASSGKVKEPGYGNAHRLHRRMTDMVFDSARSLEALEPSLSPKSIYLLRRTASDTIPENKVEREPAFRDASTGRSRGDARMQNWSRGPSKVYCFTDIRPDVAPSPPSPKHTKPSPARRSSTDLPPLGDLQSTDGFGRSPPLRRPTSVFLTPRTLMKSGSKRLLDLGRSNRGLTYTAGEEISEKNNPTECRRPTQVNIDGMLVVRKDQARILEQTLQLLFSCEVLVVPSSSRFLFLSCWVRRFHYPTQHSLTFLPIDSSIGLLLATLWTLPSARYSILLRGISSEEIVERMLWCLCFSLFELPALVIVCITVFKKYGISTVHLLAFLLEQQCANFQTKLVSCFIALVFSTSAHQGT</sequence>
<reference evidence="4 5" key="1">
    <citation type="submission" date="2018-08" db="EMBL/GenBank/DDBJ databases">
        <title>Genomic investigation of the strawberry pathogen Phytophthora fragariae indicates pathogenicity is determined by transcriptional variation in three key races.</title>
        <authorList>
            <person name="Adams T.M."/>
            <person name="Armitage A.D."/>
            <person name="Sobczyk M.K."/>
            <person name="Bates H.J."/>
            <person name="Dunwell J.M."/>
            <person name="Nellist C.F."/>
            <person name="Harrison R.J."/>
        </authorList>
    </citation>
    <scope>NUCLEOTIDE SEQUENCE [LARGE SCALE GENOMIC DNA]</scope>
    <source>
        <strain evidence="4 5">SCRP333</strain>
    </source>
</reference>
<feature type="transmembrane region" description="Helical" evidence="2">
    <location>
        <begin position="66"/>
        <end position="87"/>
    </location>
</feature>
<keyword evidence="2" id="KW-1133">Transmembrane helix</keyword>
<comment type="caution">
    <text evidence="4">The sequence shown here is derived from an EMBL/GenBank/DDBJ whole genome shotgun (WGS) entry which is preliminary data.</text>
</comment>
<keyword evidence="2" id="KW-0812">Transmembrane</keyword>
<evidence type="ECO:0000256" key="1">
    <source>
        <dbReference type="SAM" id="MobiDB-lite"/>
    </source>
</evidence>
<organism evidence="4 5">
    <name type="scientific">Phytophthora rubi</name>
    <dbReference type="NCBI Taxonomy" id="129364"/>
    <lineage>
        <taxon>Eukaryota</taxon>
        <taxon>Sar</taxon>
        <taxon>Stramenopiles</taxon>
        <taxon>Oomycota</taxon>
        <taxon>Peronosporomycetes</taxon>
        <taxon>Peronosporales</taxon>
        <taxon>Peronosporaceae</taxon>
        <taxon>Phytophthora</taxon>
    </lineage>
</organism>
<dbReference type="EMBL" id="QXFT01000817">
    <property type="protein sequence ID" value="KAE9335229.1"/>
    <property type="molecule type" value="Genomic_DNA"/>
</dbReference>
<name>A0A6A4EY92_9STRA</name>
<dbReference type="Proteomes" id="UP000434957">
    <property type="component" value="Unassembled WGS sequence"/>
</dbReference>